<accession>A0ABR8PQW4</accession>
<evidence type="ECO:0000256" key="8">
    <source>
        <dbReference type="RuleBase" id="RU364072"/>
    </source>
</evidence>
<dbReference type="InterPro" id="IPR001249">
    <property type="entry name" value="AcCoA_biotinCC"/>
</dbReference>
<evidence type="ECO:0000256" key="3">
    <source>
        <dbReference type="ARBA" id="ARBA00022516"/>
    </source>
</evidence>
<evidence type="ECO:0000256" key="7">
    <source>
        <dbReference type="ARBA" id="ARBA00023267"/>
    </source>
</evidence>
<comment type="pathway">
    <text evidence="1 8">Lipid metabolism; fatty acid biosynthesis.</text>
</comment>
<name>A0ABR8PQW4_9CLOT</name>
<gene>
    <name evidence="10" type="primary">accB</name>
    <name evidence="10" type="ORF">H9661_04130</name>
</gene>
<dbReference type="InterPro" id="IPR011053">
    <property type="entry name" value="Single_hybrid_motif"/>
</dbReference>
<evidence type="ECO:0000256" key="6">
    <source>
        <dbReference type="ARBA" id="ARBA00023160"/>
    </source>
</evidence>
<evidence type="ECO:0000256" key="2">
    <source>
        <dbReference type="ARBA" id="ARBA00017562"/>
    </source>
</evidence>
<keyword evidence="3 8" id="KW-0444">Lipid biosynthesis</keyword>
<dbReference type="InterPro" id="IPR050709">
    <property type="entry name" value="Biotin_Carboxyl_Carrier/Decarb"/>
</dbReference>
<feature type="domain" description="Lipoyl-binding" evidence="9">
    <location>
        <begin position="88"/>
        <end position="164"/>
    </location>
</feature>
<sequence length="166" mass="18595">MNFKEVKELIDTINSSDIALFEIKTENIEIKMDKSFSRGNSVEKKTVTDENLVVKSKETNKETNVEKELKPDTSLKVSEETIENDEELTVIKSPMVGTYYSASSPDSDAFAKVGDNINVGDTLCIIEAMKLMNEIEAEVKGTIKKVLVKDGEMVEYGQPIFMVKED</sequence>
<dbReference type="NCBIfam" id="TIGR00531">
    <property type="entry name" value="BCCP"/>
    <property type="match status" value="1"/>
</dbReference>
<dbReference type="PRINTS" id="PR01071">
    <property type="entry name" value="ACOABIOTINCC"/>
</dbReference>
<evidence type="ECO:0000313" key="10">
    <source>
        <dbReference type="EMBL" id="MBD7910542.1"/>
    </source>
</evidence>
<keyword evidence="11" id="KW-1185">Reference proteome</keyword>
<evidence type="ECO:0000256" key="5">
    <source>
        <dbReference type="ARBA" id="ARBA00023098"/>
    </source>
</evidence>
<keyword evidence="4 8" id="KW-0276">Fatty acid metabolism</keyword>
<protein>
    <recommendedName>
        <fullName evidence="2 8">Biotin carboxyl carrier protein of acetyl-CoA carboxylase</fullName>
    </recommendedName>
</protein>
<reference evidence="10 11" key="1">
    <citation type="submission" date="2020-08" db="EMBL/GenBank/DDBJ databases">
        <title>A Genomic Blueprint of the Chicken Gut Microbiome.</title>
        <authorList>
            <person name="Gilroy R."/>
            <person name="Ravi A."/>
            <person name="Getino M."/>
            <person name="Pursley I."/>
            <person name="Horton D.L."/>
            <person name="Alikhan N.-F."/>
            <person name="Baker D."/>
            <person name="Gharbi K."/>
            <person name="Hall N."/>
            <person name="Watson M."/>
            <person name="Adriaenssens E.M."/>
            <person name="Foster-Nyarko E."/>
            <person name="Jarju S."/>
            <person name="Secka A."/>
            <person name="Antonio M."/>
            <person name="Oren A."/>
            <person name="Chaudhuri R."/>
            <person name="La Ragione R.M."/>
            <person name="Hildebrand F."/>
            <person name="Pallen M.J."/>
        </authorList>
    </citation>
    <scope>NUCLEOTIDE SEQUENCE [LARGE SCALE GENOMIC DNA]</scope>
    <source>
        <strain evidence="10 11">Sa3CVN1</strain>
    </source>
</reference>
<dbReference type="CDD" id="cd06850">
    <property type="entry name" value="biotinyl_domain"/>
    <property type="match status" value="1"/>
</dbReference>
<keyword evidence="7 8" id="KW-0092">Biotin</keyword>
<dbReference type="InterPro" id="IPR001882">
    <property type="entry name" value="Biotin_BS"/>
</dbReference>
<evidence type="ECO:0000313" key="11">
    <source>
        <dbReference type="Proteomes" id="UP000627781"/>
    </source>
</evidence>
<dbReference type="EMBL" id="JACSRA010000004">
    <property type="protein sequence ID" value="MBD7910542.1"/>
    <property type="molecule type" value="Genomic_DNA"/>
</dbReference>
<dbReference type="PANTHER" id="PTHR45266:SF3">
    <property type="entry name" value="OXALOACETATE DECARBOXYLASE ALPHA CHAIN"/>
    <property type="match status" value="1"/>
</dbReference>
<dbReference type="RefSeq" id="WP_143315029.1">
    <property type="nucleotide sequence ID" value="NZ_JACSRA010000004.1"/>
</dbReference>
<dbReference type="Proteomes" id="UP000627781">
    <property type="component" value="Unassembled WGS sequence"/>
</dbReference>
<evidence type="ECO:0000256" key="4">
    <source>
        <dbReference type="ARBA" id="ARBA00022832"/>
    </source>
</evidence>
<dbReference type="Pfam" id="PF00364">
    <property type="entry name" value="Biotin_lipoyl"/>
    <property type="match status" value="1"/>
</dbReference>
<dbReference type="SUPFAM" id="SSF51230">
    <property type="entry name" value="Single hybrid motif"/>
    <property type="match status" value="1"/>
</dbReference>
<comment type="caution">
    <text evidence="10">The sequence shown here is derived from an EMBL/GenBank/DDBJ whole genome shotgun (WGS) entry which is preliminary data.</text>
</comment>
<dbReference type="Gene3D" id="2.40.50.100">
    <property type="match status" value="1"/>
</dbReference>
<dbReference type="PROSITE" id="PS50968">
    <property type="entry name" value="BIOTINYL_LIPOYL"/>
    <property type="match status" value="1"/>
</dbReference>
<proteinExistence type="predicted"/>
<organism evidence="10 11">
    <name type="scientific">Clostridium cibarium</name>
    <dbReference type="NCBI Taxonomy" id="2762247"/>
    <lineage>
        <taxon>Bacteria</taxon>
        <taxon>Bacillati</taxon>
        <taxon>Bacillota</taxon>
        <taxon>Clostridia</taxon>
        <taxon>Eubacteriales</taxon>
        <taxon>Clostridiaceae</taxon>
        <taxon>Clostridium</taxon>
    </lineage>
</organism>
<evidence type="ECO:0000256" key="1">
    <source>
        <dbReference type="ARBA" id="ARBA00005194"/>
    </source>
</evidence>
<evidence type="ECO:0000259" key="9">
    <source>
        <dbReference type="PROSITE" id="PS50968"/>
    </source>
</evidence>
<dbReference type="PROSITE" id="PS00188">
    <property type="entry name" value="BIOTIN"/>
    <property type="match status" value="1"/>
</dbReference>
<comment type="function">
    <text evidence="8">This protein is a component of the acetyl coenzyme A carboxylase complex; first, biotin carboxylase catalyzes the carboxylation of the carrier protein and then the transcarboxylase transfers the carboxyl group to form malonyl-CoA.</text>
</comment>
<keyword evidence="5 8" id="KW-0443">Lipid metabolism</keyword>
<dbReference type="PANTHER" id="PTHR45266">
    <property type="entry name" value="OXALOACETATE DECARBOXYLASE ALPHA CHAIN"/>
    <property type="match status" value="1"/>
</dbReference>
<keyword evidence="6 8" id="KW-0275">Fatty acid biosynthesis</keyword>
<dbReference type="InterPro" id="IPR000089">
    <property type="entry name" value="Biotin_lipoyl"/>
</dbReference>